<protein>
    <recommendedName>
        <fullName evidence="4">ASX DEUBAD domain-containing protein</fullName>
    </recommendedName>
</protein>
<organism evidence="2 3">
    <name type="scientific">Puccinia triticina</name>
    <dbReference type="NCBI Taxonomy" id="208348"/>
    <lineage>
        <taxon>Eukaryota</taxon>
        <taxon>Fungi</taxon>
        <taxon>Dikarya</taxon>
        <taxon>Basidiomycota</taxon>
        <taxon>Pucciniomycotina</taxon>
        <taxon>Pucciniomycetes</taxon>
        <taxon>Pucciniales</taxon>
        <taxon>Pucciniaceae</taxon>
        <taxon>Puccinia</taxon>
    </lineage>
</organism>
<feature type="compositionally biased region" description="Low complexity" evidence="1">
    <location>
        <begin position="1"/>
        <end position="10"/>
    </location>
</feature>
<evidence type="ECO:0000256" key="1">
    <source>
        <dbReference type="SAM" id="MobiDB-lite"/>
    </source>
</evidence>
<evidence type="ECO:0000313" key="3">
    <source>
        <dbReference type="Proteomes" id="UP001164743"/>
    </source>
</evidence>
<dbReference type="Proteomes" id="UP001164743">
    <property type="component" value="Chromosome 18A"/>
</dbReference>
<dbReference type="GeneID" id="77805758"/>
<keyword evidence="3" id="KW-1185">Reference proteome</keyword>
<gene>
    <name evidence="2" type="ORF">PtA15_18A333</name>
</gene>
<sequence length="469" mass="50434">MQSAKLQESSDLSELDDRDLGNGASGAPPLKKTRKKEVRTNSRLEGRSSKASKTKKKRAGHNWVAQGESSDASGAPALEKTNEATNSPLEGHPSMASTKRAGDNLAAQGSDASGAPNLEKPNKVTSSHLEGRPSKASTKKRVGDDLAAEPTKRSNRSQKTHMDSSDGSLGLNLRAGKTARVSSKSKNAAAKTCSSSTSIHNSNPKGITEALTFNLLEQSFLVQPEPALLISPTGIDNFENLMEEENLIRFKAENLLDDAMQPTQMAPNWRSLSPKSPVRRARVEPAMIPSNSWISLQSSAKEGLAIGAIEQMSNMQTMQLIQDGLYRLPVDRPEDSSLPSSPAGFDSTNRTLPTQTQVLERLVSDGLLSKRVLRSLAPSKQSSLALVPDPPRTGADFIQACKSISANHCLDPPRQSAVESGGRINNEYICFSPPAMAPTNEVLERMGTEPSGAGWQRGHVQNYFKTSSK</sequence>
<feature type="region of interest" description="Disordered" evidence="1">
    <location>
        <begin position="446"/>
        <end position="469"/>
    </location>
</feature>
<evidence type="ECO:0000313" key="2">
    <source>
        <dbReference type="EMBL" id="WAQ93275.1"/>
    </source>
</evidence>
<name>A0ABY7DB62_9BASI</name>
<feature type="region of interest" description="Disordered" evidence="1">
    <location>
        <begin position="331"/>
        <end position="350"/>
    </location>
</feature>
<dbReference type="RefSeq" id="XP_053028830.1">
    <property type="nucleotide sequence ID" value="XM_053164863.1"/>
</dbReference>
<feature type="compositionally biased region" description="Basic residues" evidence="1">
    <location>
        <begin position="50"/>
        <end position="60"/>
    </location>
</feature>
<evidence type="ECO:0008006" key="4">
    <source>
        <dbReference type="Google" id="ProtNLM"/>
    </source>
</evidence>
<feature type="region of interest" description="Disordered" evidence="1">
    <location>
        <begin position="1"/>
        <end position="203"/>
    </location>
</feature>
<feature type="compositionally biased region" description="Polar residues" evidence="1">
    <location>
        <begin position="180"/>
        <end position="203"/>
    </location>
</feature>
<feature type="compositionally biased region" description="Basic and acidic residues" evidence="1">
    <location>
        <begin position="38"/>
        <end position="48"/>
    </location>
</feature>
<accession>A0ABY7DB62</accession>
<reference evidence="2" key="1">
    <citation type="submission" date="2022-10" db="EMBL/GenBank/DDBJ databases">
        <title>Puccinia triticina Genome sequencing and assembly.</title>
        <authorList>
            <person name="Li C."/>
        </authorList>
    </citation>
    <scope>NUCLEOTIDE SEQUENCE</scope>
    <source>
        <strain evidence="2">Pt15</strain>
    </source>
</reference>
<proteinExistence type="predicted"/>
<dbReference type="EMBL" id="CP110438">
    <property type="protein sequence ID" value="WAQ93275.1"/>
    <property type="molecule type" value="Genomic_DNA"/>
</dbReference>